<sequence length="620" mass="68701">MDPSAHASNPGRPSRVARWIVLGNLLVAAVLVLATLINLHGSREEELDRVRETADNLAKGLSIELAAEIRLVDNALTTISSRYAAEAGDAAGHEQTLLQSMREQNQLLPFAGAMRAAGADGRVTIGLAPAEQVFSIADRDYFQRARQGHATVISEPIFSRPLQDWCIIVARPLRTDAGEFRGIVYVVLASAHFHQLFARLSLGEHGAIALRDDSMRLVARYASSEPRSTQGLGGVDVSAEMRRYLVASPDHGSYIITAPIDGVERMTAYRRVPGYPLTVLTGLSTRTYLARWREDEHRQWFFTGSVILLVVSGFAYVLLQHRRLFRTNLYATRIAHEQALVLDNDLIGMIRVRERKVVWANRAIHRILGHAIVGQSTRAIYPDEASFEMVGRLGYEALARDGRFRTQVKMRRKDGSDIWVDLSGAALGDSESIWMVLDIDQLKNSEERARYMALHDPLTGLANRRLFEELLRHGLALARRQKDGLGVCYMDLDGFKPINDTHGHDAGDEVLREIGERLKHELRSNDSVSRLGGDEFAWLLSGVHAEADAVAALERCLQQIQKPIALGAGVTVNVNASIGLVLSWDHQRSADELLAEADETMYRAKRTGRGHVEVSIASGP</sequence>
<dbReference type="PROSITE" id="PS50887">
    <property type="entry name" value="GGDEF"/>
    <property type="match status" value="1"/>
</dbReference>
<dbReference type="InterPro" id="IPR054327">
    <property type="entry name" value="His-kinase-like_sensor"/>
</dbReference>
<dbReference type="CDD" id="cd01949">
    <property type="entry name" value="GGDEF"/>
    <property type="match status" value="1"/>
</dbReference>
<gene>
    <name evidence="3" type="ORF">SNE35_07925</name>
</gene>
<feature type="domain" description="GGDEF" evidence="2">
    <location>
        <begin position="483"/>
        <end position="617"/>
    </location>
</feature>
<dbReference type="SUPFAM" id="SSF55785">
    <property type="entry name" value="PYP-like sensor domain (PAS domain)"/>
    <property type="match status" value="1"/>
</dbReference>
<dbReference type="Pfam" id="PF22588">
    <property type="entry name" value="dCache_1_like"/>
    <property type="match status" value="1"/>
</dbReference>
<dbReference type="CDD" id="cd12914">
    <property type="entry name" value="PDC1_DGC_like"/>
    <property type="match status" value="1"/>
</dbReference>
<dbReference type="InterPro" id="IPR052163">
    <property type="entry name" value="DGC-Regulatory_Protein"/>
</dbReference>
<dbReference type="InterPro" id="IPR035965">
    <property type="entry name" value="PAS-like_dom_sf"/>
</dbReference>
<proteinExistence type="predicted"/>
<evidence type="ECO:0000313" key="4">
    <source>
        <dbReference type="Proteomes" id="UP001285263"/>
    </source>
</evidence>
<dbReference type="CDD" id="cd00130">
    <property type="entry name" value="PAS"/>
    <property type="match status" value="1"/>
</dbReference>
<evidence type="ECO:0000259" key="2">
    <source>
        <dbReference type="PROSITE" id="PS50887"/>
    </source>
</evidence>
<comment type="caution">
    <text evidence="3">The sequence shown here is derived from an EMBL/GenBank/DDBJ whole genome shotgun (WGS) entry which is preliminary data.</text>
</comment>
<dbReference type="InterPro" id="IPR029787">
    <property type="entry name" value="Nucleotide_cyclase"/>
</dbReference>
<dbReference type="EMBL" id="JAXCLA010000002">
    <property type="protein sequence ID" value="MDY0744430.1"/>
    <property type="molecule type" value="Genomic_DNA"/>
</dbReference>
<keyword evidence="1" id="KW-0472">Membrane</keyword>
<dbReference type="PANTHER" id="PTHR46663">
    <property type="entry name" value="DIGUANYLATE CYCLASE DGCT-RELATED"/>
    <property type="match status" value="1"/>
</dbReference>
<dbReference type="RefSeq" id="WP_320422318.1">
    <property type="nucleotide sequence ID" value="NZ_JAXCLA010000002.1"/>
</dbReference>
<evidence type="ECO:0000313" key="3">
    <source>
        <dbReference type="EMBL" id="MDY0744430.1"/>
    </source>
</evidence>
<keyword evidence="1" id="KW-1133">Transmembrane helix</keyword>
<dbReference type="SUPFAM" id="SSF55073">
    <property type="entry name" value="Nucleotide cyclase"/>
    <property type="match status" value="1"/>
</dbReference>
<keyword evidence="3" id="KW-0548">Nucleotidyltransferase</keyword>
<dbReference type="InterPro" id="IPR000014">
    <property type="entry name" value="PAS"/>
</dbReference>
<keyword evidence="3" id="KW-0808">Transferase</keyword>
<feature type="transmembrane region" description="Helical" evidence="1">
    <location>
        <begin position="300"/>
        <end position="319"/>
    </location>
</feature>
<dbReference type="EC" id="2.7.7.65" evidence="3"/>
<dbReference type="PANTHER" id="PTHR46663:SF2">
    <property type="entry name" value="GGDEF DOMAIN-CONTAINING PROTEIN"/>
    <property type="match status" value="1"/>
</dbReference>
<dbReference type="Proteomes" id="UP001285263">
    <property type="component" value="Unassembled WGS sequence"/>
</dbReference>
<feature type="transmembrane region" description="Helical" evidence="1">
    <location>
        <begin position="20"/>
        <end position="39"/>
    </location>
</feature>
<name>A0ABU5DDS8_9BURK</name>
<dbReference type="SMART" id="SM00267">
    <property type="entry name" value="GGDEF"/>
    <property type="match status" value="1"/>
</dbReference>
<dbReference type="Gene3D" id="3.30.450.20">
    <property type="entry name" value="PAS domain"/>
    <property type="match status" value="3"/>
</dbReference>
<dbReference type="Gene3D" id="3.30.70.270">
    <property type="match status" value="1"/>
</dbReference>
<protein>
    <submittedName>
        <fullName evidence="3">Diguanylate cyclase</fullName>
        <ecNumber evidence="3">2.7.7.65</ecNumber>
    </submittedName>
</protein>
<dbReference type="Pfam" id="PF00990">
    <property type="entry name" value="GGDEF"/>
    <property type="match status" value="1"/>
</dbReference>
<dbReference type="NCBIfam" id="TIGR00254">
    <property type="entry name" value="GGDEF"/>
    <property type="match status" value="1"/>
</dbReference>
<dbReference type="InterPro" id="IPR000160">
    <property type="entry name" value="GGDEF_dom"/>
</dbReference>
<keyword evidence="4" id="KW-1185">Reference proteome</keyword>
<accession>A0ABU5DDS8</accession>
<organism evidence="3 4">
    <name type="scientific">Roseateles agri</name>
    <dbReference type="NCBI Taxonomy" id="3098619"/>
    <lineage>
        <taxon>Bacteria</taxon>
        <taxon>Pseudomonadati</taxon>
        <taxon>Pseudomonadota</taxon>
        <taxon>Betaproteobacteria</taxon>
        <taxon>Burkholderiales</taxon>
        <taxon>Sphaerotilaceae</taxon>
        <taxon>Roseateles</taxon>
    </lineage>
</organism>
<dbReference type="InterPro" id="IPR043128">
    <property type="entry name" value="Rev_trsase/Diguanyl_cyclase"/>
</dbReference>
<keyword evidence="1" id="KW-0812">Transmembrane</keyword>
<dbReference type="CDD" id="cd12915">
    <property type="entry name" value="PDC2_DGC_like"/>
    <property type="match status" value="1"/>
</dbReference>
<reference evidence="3 4" key="1">
    <citation type="submission" date="2023-11" db="EMBL/GenBank/DDBJ databases">
        <title>Paucibacter sp. nov., isolated from fresh soil in Korea.</title>
        <authorList>
            <person name="Le N.T.T."/>
        </authorList>
    </citation>
    <scope>NUCLEOTIDE SEQUENCE [LARGE SCALE GENOMIC DNA]</scope>
    <source>
        <strain evidence="3 4">R3-3</strain>
    </source>
</reference>
<evidence type="ECO:0000256" key="1">
    <source>
        <dbReference type="SAM" id="Phobius"/>
    </source>
</evidence>
<dbReference type="GO" id="GO:0052621">
    <property type="term" value="F:diguanylate cyclase activity"/>
    <property type="evidence" value="ECO:0007669"/>
    <property type="project" value="UniProtKB-EC"/>
</dbReference>